<dbReference type="Proteomes" id="UP000029738">
    <property type="component" value="Unassembled WGS sequence"/>
</dbReference>
<dbReference type="RefSeq" id="WP_162002209.1">
    <property type="nucleotide sequence ID" value="NZ_JHEG04000001.1"/>
</dbReference>
<proteinExistence type="predicted"/>
<protein>
    <submittedName>
        <fullName evidence="1">Uncharacterized protein</fullName>
    </submittedName>
</protein>
<dbReference type="EMBL" id="JHEG04000001">
    <property type="protein sequence ID" value="KAF3889230.1"/>
    <property type="molecule type" value="Genomic_DNA"/>
</dbReference>
<reference evidence="1" key="2">
    <citation type="submission" date="2019-11" db="EMBL/GenBank/DDBJ databases">
        <title>Improved Assembly of Tolypothrix boutellei genome.</title>
        <authorList>
            <person name="Sarangi A.N."/>
            <person name="Mukherjee M."/>
            <person name="Ghosh S."/>
            <person name="Singh D."/>
            <person name="Das A."/>
            <person name="Kant S."/>
            <person name="Prusty A."/>
            <person name="Tripathy S."/>
        </authorList>
    </citation>
    <scope>NUCLEOTIDE SEQUENCE</scope>
    <source>
        <strain evidence="1">VB521301</strain>
    </source>
</reference>
<reference evidence="1" key="1">
    <citation type="journal article" date="2015" name="Genome Announc.">
        <title>Draft Genome Sequence of Tolypothrix boutellei Strain VB521301.</title>
        <authorList>
            <person name="Chandrababunaidu M.M."/>
            <person name="Singh D."/>
            <person name="Sen D."/>
            <person name="Bhan S."/>
            <person name="Das S."/>
            <person name="Gupta A."/>
            <person name="Adhikary S.P."/>
            <person name="Tripathy S."/>
        </authorList>
    </citation>
    <scope>NUCLEOTIDE SEQUENCE</scope>
    <source>
        <strain evidence="1">VB521301</strain>
    </source>
</reference>
<name>A0A8S9T9V1_9CYAN</name>
<accession>A0A8S9T9V1</accession>
<comment type="caution">
    <text evidence="1">The sequence shown here is derived from an EMBL/GenBank/DDBJ whole genome shotgun (WGS) entry which is preliminary data.</text>
</comment>
<sequence length="58" mass="6897">MSNLANEAEYIAMLALAKKCLDNPLLLNQMGDRVYAIFLEDMRCQRDRMRNYGKERWL</sequence>
<dbReference type="AlphaFoldDB" id="A0A8S9T9V1"/>
<evidence type="ECO:0000313" key="1">
    <source>
        <dbReference type="EMBL" id="KAF3889230.1"/>
    </source>
</evidence>
<keyword evidence="2" id="KW-1185">Reference proteome</keyword>
<gene>
    <name evidence="1" type="ORF">DA73_0400029925</name>
</gene>
<organism evidence="1 2">
    <name type="scientific">Tolypothrix bouteillei VB521301</name>
    <dbReference type="NCBI Taxonomy" id="1479485"/>
    <lineage>
        <taxon>Bacteria</taxon>
        <taxon>Bacillati</taxon>
        <taxon>Cyanobacteriota</taxon>
        <taxon>Cyanophyceae</taxon>
        <taxon>Nostocales</taxon>
        <taxon>Tolypothrichaceae</taxon>
        <taxon>Tolypothrix</taxon>
    </lineage>
</organism>
<dbReference type="OrthoDB" id="488751at2"/>
<evidence type="ECO:0000313" key="2">
    <source>
        <dbReference type="Proteomes" id="UP000029738"/>
    </source>
</evidence>